<dbReference type="Gene3D" id="3.40.630.10">
    <property type="entry name" value="Zn peptidases"/>
    <property type="match status" value="1"/>
</dbReference>
<name>A0A2M7GT18_9BACT</name>
<dbReference type="AlphaFoldDB" id="A0A2M7GT18"/>
<dbReference type="Pfam" id="PF17033">
    <property type="entry name" value="Peptidase_M99"/>
    <property type="match status" value="1"/>
</dbReference>
<evidence type="ECO:0000259" key="1">
    <source>
        <dbReference type="Pfam" id="PF17033"/>
    </source>
</evidence>
<proteinExistence type="predicted"/>
<dbReference type="InterPro" id="IPR031489">
    <property type="entry name" value="Peptidase_M99"/>
</dbReference>
<dbReference type="Proteomes" id="UP000230025">
    <property type="component" value="Unassembled WGS sequence"/>
</dbReference>
<dbReference type="EMBL" id="PFFY01000378">
    <property type="protein sequence ID" value="PIW30478.1"/>
    <property type="molecule type" value="Genomic_DNA"/>
</dbReference>
<sequence>MANHRRISIITGIIFLGLLLLLLFPLFSQKGCPEGTGYSNPLFSQKGCPEGTGYSNPFFHKRGVPKGRSILTPFLIKGVATKLTGYLIKSRRRVEEFFPGTNQEVKVYSIFGKRKGPTLLVFGGIQGDEPGGYLAADRYVSLNLKKGNLIVVPRLNLAAILAQKREGLTGDMNRKFALPKNIQQDPDIKVVNLARDLIANADYILNLHQGSGFYSPIWINHQRNPLRWGQCNVIDAFVFDLPNGERLELESFAQNVVRRINSKIQDENYHFLVNNTNTGDKKSLHKEQRKSLTYYALTQKHKIALGIEVTKKCSSPQAVAYLSIVINSVLKELGIAPEEFPGEDPDSIAEELKKNEKFSGLKVKINGCEKLIIPGQNIFLKIGEPLQILNLETEKSRGWYVNLVNSGSYNALGQTYWFTKDNKLLIHKDGKLIASFEIMPRSYLLGSLEVNLDGRVCRFHNQETILLPKNGRLRILKVYPEKDKNKVKVNLKGFIGNKGYNDGEDSGYVISADDLIPKYALDYPENTFYRIEISEQGNLVGEVFLKLT</sequence>
<feature type="domain" description="D,L-carboxypeptidase peptidase" evidence="1">
    <location>
        <begin position="112"/>
        <end position="336"/>
    </location>
</feature>
<evidence type="ECO:0000313" key="3">
    <source>
        <dbReference type="Proteomes" id="UP000230025"/>
    </source>
</evidence>
<organism evidence="2 3">
    <name type="scientific">bacterium (Candidatus Ratteibacteria) CG15_BIG_FIL_POST_REV_8_21_14_020_41_12</name>
    <dbReference type="NCBI Taxonomy" id="2014291"/>
    <lineage>
        <taxon>Bacteria</taxon>
        <taxon>Candidatus Ratteibacteria</taxon>
    </lineage>
</organism>
<reference evidence="3" key="1">
    <citation type="submission" date="2017-09" db="EMBL/GenBank/DDBJ databases">
        <title>Depth-based differentiation of microbial function through sediment-hosted aquifers and enrichment of novel symbionts in the deep terrestrial subsurface.</title>
        <authorList>
            <person name="Probst A.J."/>
            <person name="Ladd B."/>
            <person name="Jarett J.K."/>
            <person name="Geller-Mcgrath D.E."/>
            <person name="Sieber C.M.K."/>
            <person name="Emerson J.B."/>
            <person name="Anantharaman K."/>
            <person name="Thomas B.C."/>
            <person name="Malmstrom R."/>
            <person name="Stieglmeier M."/>
            <person name="Klingl A."/>
            <person name="Woyke T."/>
            <person name="Ryan C.M."/>
            <person name="Banfield J.F."/>
        </authorList>
    </citation>
    <scope>NUCLEOTIDE SEQUENCE [LARGE SCALE GENOMIC DNA]</scope>
</reference>
<protein>
    <recommendedName>
        <fullName evidence="1">D,L-carboxypeptidase peptidase domain-containing protein</fullName>
    </recommendedName>
</protein>
<accession>A0A2M7GT18</accession>
<dbReference type="SUPFAM" id="SSF53187">
    <property type="entry name" value="Zn-dependent exopeptidases"/>
    <property type="match status" value="1"/>
</dbReference>
<dbReference type="CDD" id="cd06243">
    <property type="entry name" value="M14_CP_Csd4-like"/>
    <property type="match status" value="1"/>
</dbReference>
<comment type="caution">
    <text evidence="2">The sequence shown here is derived from an EMBL/GenBank/DDBJ whole genome shotgun (WGS) entry which is preliminary data.</text>
</comment>
<gene>
    <name evidence="2" type="ORF">COW28_08005</name>
</gene>
<evidence type="ECO:0000313" key="2">
    <source>
        <dbReference type="EMBL" id="PIW30478.1"/>
    </source>
</evidence>